<dbReference type="Gene3D" id="1.25.40.20">
    <property type="entry name" value="Ankyrin repeat-containing domain"/>
    <property type="match status" value="1"/>
</dbReference>
<dbReference type="Proteomes" id="UP000179807">
    <property type="component" value="Unassembled WGS sequence"/>
</dbReference>
<dbReference type="GeneID" id="94841940"/>
<dbReference type="PANTHER" id="PTHR24193">
    <property type="entry name" value="ANKYRIN REPEAT PROTEIN"/>
    <property type="match status" value="1"/>
</dbReference>
<dbReference type="OrthoDB" id="341259at2759"/>
<accession>A0A1J4JUA4</accession>
<evidence type="ECO:0000259" key="4">
    <source>
        <dbReference type="Pfam" id="PF11929"/>
    </source>
</evidence>
<keyword evidence="1" id="KW-0677">Repeat</keyword>
<name>A0A1J4JUA4_9EUKA</name>
<evidence type="ECO:0000313" key="5">
    <source>
        <dbReference type="EMBL" id="OHT02579.1"/>
    </source>
</evidence>
<dbReference type="SMART" id="SM00248">
    <property type="entry name" value="ANK"/>
    <property type="match status" value="7"/>
</dbReference>
<feature type="repeat" description="ANK" evidence="3">
    <location>
        <begin position="536"/>
        <end position="559"/>
    </location>
</feature>
<feature type="repeat" description="ANK" evidence="3">
    <location>
        <begin position="637"/>
        <end position="670"/>
    </location>
</feature>
<feature type="domain" description="DUF3447" evidence="4">
    <location>
        <begin position="352"/>
        <end position="422"/>
    </location>
</feature>
<dbReference type="InterPro" id="IPR050663">
    <property type="entry name" value="Ankyrin-SOCS_Box"/>
</dbReference>
<dbReference type="Pfam" id="PF00023">
    <property type="entry name" value="Ank"/>
    <property type="match status" value="1"/>
</dbReference>
<dbReference type="SUPFAM" id="SSF48403">
    <property type="entry name" value="Ankyrin repeat"/>
    <property type="match status" value="2"/>
</dbReference>
<dbReference type="Pfam" id="PF11929">
    <property type="entry name" value="DUF3447"/>
    <property type="match status" value="1"/>
</dbReference>
<evidence type="ECO:0000256" key="2">
    <source>
        <dbReference type="ARBA" id="ARBA00023043"/>
    </source>
</evidence>
<dbReference type="PRINTS" id="PR01415">
    <property type="entry name" value="ANKYRIN"/>
</dbReference>
<dbReference type="RefSeq" id="XP_068355715.1">
    <property type="nucleotide sequence ID" value="XM_068507236.1"/>
</dbReference>
<sequence>MPAWNIETKISFSPLVTIGDHVINIQPNWTIVINGTEYQIVREAASVFSDVIKEHVRINPESDRYIVKTEVDSTHIAELLNLFLWKPIEISNENLAFFQKIHEELQIPFIAQMISVFQNMDLNADQALNESCPNLEKTESLITEIFNETRKPSGLIEKVKPQDICHHLFTYCVARPHRIEEVIDYISDREDLYPVFGEYVIKKYTHGSEFTQELSLMIEKLLSKNRLKFQDLHKINLPFNLIQYADHEQFDKTLKDATEKYPNLINIEKLKAKDWQLQRQLASEGVNPDDIATSIRNDDLKTFKILCRNPNATILPSPYERCSFINKCERTLLEYAAFFGALKCFSYLQLNNAKMSRNMYQFAIAGGNTQILKICETYHTPYIDTLRAAIIYHRPDICENYFVNDHEILEKCIEFNQTQVFLNFVKENQNHNSLLFEVCRQDNTGFLEILFRCNDLDLNARQERTQKCALQICCENGCYGTLKQLSIQEKIDLNARNPNDNDSTLLHYACGRGDMKTVKLLFESPFLGDINETNVYGMTPLHCACSEGQAEVVTFLLSKKKCNRDAKTQHGYTALHLACKNGHANVVSILIKNGFDINAKGFYNNTPLYFASQSGCREAAVYLLKRKDIEVNARGENGNTALHVAAAAGDAKMVKLLLKKKGIDRNLKNRDGKLPTRVAATKQIEELIATYNPNE</sequence>
<dbReference type="EMBL" id="MLAK01000861">
    <property type="protein sequence ID" value="OHT02579.1"/>
    <property type="molecule type" value="Genomic_DNA"/>
</dbReference>
<dbReference type="Pfam" id="PF12796">
    <property type="entry name" value="Ank_2"/>
    <property type="match status" value="1"/>
</dbReference>
<dbReference type="InterPro" id="IPR020683">
    <property type="entry name" value="DUF3447"/>
</dbReference>
<evidence type="ECO:0000256" key="3">
    <source>
        <dbReference type="PROSITE-ProRule" id="PRU00023"/>
    </source>
</evidence>
<keyword evidence="2 3" id="KW-0040">ANK repeat</keyword>
<dbReference type="PROSITE" id="PS50297">
    <property type="entry name" value="ANK_REP_REGION"/>
    <property type="match status" value="3"/>
</dbReference>
<feature type="repeat" description="ANK" evidence="3">
    <location>
        <begin position="570"/>
        <end position="602"/>
    </location>
</feature>
<protein>
    <recommendedName>
        <fullName evidence="4">DUF3447 domain-containing protein</fullName>
    </recommendedName>
</protein>
<dbReference type="PROSITE" id="PS50088">
    <property type="entry name" value="ANK_REPEAT"/>
    <property type="match status" value="3"/>
</dbReference>
<dbReference type="VEuPathDB" id="TrichDB:TRFO_30244"/>
<dbReference type="InterPro" id="IPR036770">
    <property type="entry name" value="Ankyrin_rpt-contain_sf"/>
</dbReference>
<dbReference type="GO" id="GO:0045944">
    <property type="term" value="P:positive regulation of transcription by RNA polymerase II"/>
    <property type="evidence" value="ECO:0007669"/>
    <property type="project" value="TreeGrafter"/>
</dbReference>
<dbReference type="PANTHER" id="PTHR24193:SF121">
    <property type="entry name" value="ADA2A-CONTAINING COMPLEX COMPONENT 3, ISOFORM D"/>
    <property type="match status" value="1"/>
</dbReference>
<dbReference type="Pfam" id="PF13637">
    <property type="entry name" value="Ank_4"/>
    <property type="match status" value="2"/>
</dbReference>
<dbReference type="GO" id="GO:0000976">
    <property type="term" value="F:transcription cis-regulatory region binding"/>
    <property type="evidence" value="ECO:0007669"/>
    <property type="project" value="TreeGrafter"/>
</dbReference>
<gene>
    <name evidence="5" type="ORF">TRFO_30244</name>
</gene>
<dbReference type="AlphaFoldDB" id="A0A1J4JUA4"/>
<dbReference type="GO" id="GO:0005634">
    <property type="term" value="C:nucleus"/>
    <property type="evidence" value="ECO:0007669"/>
    <property type="project" value="TreeGrafter"/>
</dbReference>
<comment type="caution">
    <text evidence="5">The sequence shown here is derived from an EMBL/GenBank/DDBJ whole genome shotgun (WGS) entry which is preliminary data.</text>
</comment>
<evidence type="ECO:0000256" key="1">
    <source>
        <dbReference type="ARBA" id="ARBA00022737"/>
    </source>
</evidence>
<proteinExistence type="predicted"/>
<organism evidence="5 6">
    <name type="scientific">Tritrichomonas foetus</name>
    <dbReference type="NCBI Taxonomy" id="1144522"/>
    <lineage>
        <taxon>Eukaryota</taxon>
        <taxon>Metamonada</taxon>
        <taxon>Parabasalia</taxon>
        <taxon>Tritrichomonadida</taxon>
        <taxon>Tritrichomonadidae</taxon>
        <taxon>Tritrichomonas</taxon>
    </lineage>
</organism>
<dbReference type="InterPro" id="IPR002110">
    <property type="entry name" value="Ankyrin_rpt"/>
</dbReference>
<keyword evidence="6" id="KW-1185">Reference proteome</keyword>
<reference evidence="5" key="1">
    <citation type="submission" date="2016-10" db="EMBL/GenBank/DDBJ databases">
        <authorList>
            <person name="Benchimol M."/>
            <person name="Almeida L.G."/>
            <person name="Vasconcelos A.T."/>
            <person name="Perreira-Neves A."/>
            <person name="Rosa I.A."/>
            <person name="Tasca T."/>
            <person name="Bogo M.R."/>
            <person name="de Souza W."/>
        </authorList>
    </citation>
    <scope>NUCLEOTIDE SEQUENCE [LARGE SCALE GENOMIC DNA]</scope>
    <source>
        <strain evidence="5">K</strain>
    </source>
</reference>
<evidence type="ECO:0000313" key="6">
    <source>
        <dbReference type="Proteomes" id="UP000179807"/>
    </source>
</evidence>